<evidence type="ECO:0000256" key="1">
    <source>
        <dbReference type="ARBA" id="ARBA00022729"/>
    </source>
</evidence>
<dbReference type="AlphaFoldDB" id="A0A9P3PH22"/>
<comment type="caution">
    <text evidence="4">The sequence shown here is derived from an EMBL/GenBank/DDBJ whole genome shotgun (WGS) entry which is preliminary data.</text>
</comment>
<dbReference type="OrthoDB" id="623670at2759"/>
<protein>
    <submittedName>
        <fullName evidence="4">Uncharacterized protein</fullName>
    </submittedName>
</protein>
<feature type="chain" id="PRO_5040111497" evidence="3">
    <location>
        <begin position="21"/>
        <end position="254"/>
    </location>
</feature>
<evidence type="ECO:0000313" key="4">
    <source>
        <dbReference type="EMBL" id="GLB35356.1"/>
    </source>
</evidence>
<dbReference type="PANTHER" id="PTHR31836:SF28">
    <property type="entry name" value="SRCR DOMAIN-CONTAINING PROTEIN-RELATED"/>
    <property type="match status" value="1"/>
</dbReference>
<feature type="compositionally biased region" description="Pro residues" evidence="2">
    <location>
        <begin position="148"/>
        <end position="157"/>
    </location>
</feature>
<gene>
    <name evidence="4" type="ORF">LshimejAT787_0209210</name>
</gene>
<dbReference type="EMBL" id="BRPK01000002">
    <property type="protein sequence ID" value="GLB35356.1"/>
    <property type="molecule type" value="Genomic_DNA"/>
</dbReference>
<organism evidence="4 5">
    <name type="scientific">Lyophyllum shimeji</name>
    <name type="common">Hon-shimeji</name>
    <name type="synonym">Tricholoma shimeji</name>
    <dbReference type="NCBI Taxonomy" id="47721"/>
    <lineage>
        <taxon>Eukaryota</taxon>
        <taxon>Fungi</taxon>
        <taxon>Dikarya</taxon>
        <taxon>Basidiomycota</taxon>
        <taxon>Agaricomycotina</taxon>
        <taxon>Agaricomycetes</taxon>
        <taxon>Agaricomycetidae</taxon>
        <taxon>Agaricales</taxon>
        <taxon>Tricholomatineae</taxon>
        <taxon>Lyophyllaceae</taxon>
        <taxon>Lyophyllum</taxon>
    </lineage>
</organism>
<evidence type="ECO:0000256" key="2">
    <source>
        <dbReference type="SAM" id="MobiDB-lite"/>
    </source>
</evidence>
<dbReference type="Proteomes" id="UP001063166">
    <property type="component" value="Unassembled WGS sequence"/>
</dbReference>
<feature type="compositionally biased region" description="Low complexity" evidence="2">
    <location>
        <begin position="178"/>
        <end position="229"/>
    </location>
</feature>
<feature type="region of interest" description="Disordered" evidence="2">
    <location>
        <begin position="141"/>
        <end position="235"/>
    </location>
</feature>
<keyword evidence="5" id="KW-1185">Reference proteome</keyword>
<reference evidence="4" key="1">
    <citation type="submission" date="2022-07" db="EMBL/GenBank/DDBJ databases">
        <title>The genome of Lyophyllum shimeji provides insight into the initial evolution of ectomycorrhizal fungal genome.</title>
        <authorList>
            <person name="Kobayashi Y."/>
            <person name="Shibata T."/>
            <person name="Hirakawa H."/>
            <person name="Shigenobu S."/>
            <person name="Nishiyama T."/>
            <person name="Yamada A."/>
            <person name="Hasebe M."/>
            <person name="Kawaguchi M."/>
        </authorList>
    </citation>
    <scope>NUCLEOTIDE SEQUENCE</scope>
    <source>
        <strain evidence="4">AT787</strain>
    </source>
</reference>
<dbReference type="InterPro" id="IPR036908">
    <property type="entry name" value="RlpA-like_sf"/>
</dbReference>
<dbReference type="Gene3D" id="2.40.40.10">
    <property type="entry name" value="RlpA-like domain"/>
    <property type="match status" value="1"/>
</dbReference>
<accession>A0A9P3PH22</accession>
<proteinExistence type="predicted"/>
<dbReference type="InterPro" id="IPR051477">
    <property type="entry name" value="Expansin_CellWall"/>
</dbReference>
<name>A0A9P3PH22_LYOSH</name>
<keyword evidence="1 3" id="KW-0732">Signal</keyword>
<feature type="signal peptide" evidence="3">
    <location>
        <begin position="1"/>
        <end position="20"/>
    </location>
</feature>
<sequence length="254" mass="26986">MLANLFSLSLLLAAPLAAWANPHGHTHANRHVEIAKRHSGDVQLHKRFSSARWTFYDVGMGACGKYNVESDFIVALNSAQYGGGYPGPNCFKTITMTYNGKTTNAVIMDECPGCPYGGLDLSRGLFKFFAPESEGVLYGTWSFSDGGAPPPPPPPKPTTTKEWVPPLPTITWQPPKPTTTWKPETTSTWTPEPTTTTHSSSSVPPTSSKPSTSSHATSSSAAPVVSSTVPQPPQNLPLLSQGLLQLGGLIVAAA</sequence>
<evidence type="ECO:0000313" key="5">
    <source>
        <dbReference type="Proteomes" id="UP001063166"/>
    </source>
</evidence>
<dbReference type="CDD" id="cd22191">
    <property type="entry name" value="DPBB_RlpA_EXP_N-like"/>
    <property type="match status" value="1"/>
</dbReference>
<dbReference type="SUPFAM" id="SSF50685">
    <property type="entry name" value="Barwin-like endoglucanases"/>
    <property type="match status" value="1"/>
</dbReference>
<evidence type="ECO:0000256" key="3">
    <source>
        <dbReference type="SAM" id="SignalP"/>
    </source>
</evidence>
<dbReference type="PANTHER" id="PTHR31836">
    <property type="match status" value="1"/>
</dbReference>